<reference evidence="1" key="1">
    <citation type="submission" date="2019-04" db="EMBL/GenBank/DDBJ databases">
        <title>Microbes associate with the intestines of laboratory mice.</title>
        <authorList>
            <person name="Navarre W."/>
            <person name="Wong E."/>
            <person name="Huang K."/>
            <person name="Tropini C."/>
            <person name="Ng K."/>
            <person name="Yu B."/>
        </authorList>
    </citation>
    <scope>NUCLEOTIDE SEQUENCE</scope>
    <source>
        <strain evidence="1">NM01_1-7b</strain>
    </source>
</reference>
<gene>
    <name evidence="1" type="ORF">E5329_25760</name>
</gene>
<dbReference type="EMBL" id="SRYA01000100">
    <property type="protein sequence ID" value="TGY88658.1"/>
    <property type="molecule type" value="Genomic_DNA"/>
</dbReference>
<comment type="caution">
    <text evidence="1">The sequence shown here is derived from an EMBL/GenBank/DDBJ whole genome shotgun (WGS) entry which is preliminary data.</text>
</comment>
<protein>
    <submittedName>
        <fullName evidence="1">ABC transporter permease</fullName>
    </submittedName>
</protein>
<sequence length="236" mass="26172">MKAIRLNFCQMAATMRRDMILFASCLAPILAGFFFRFAIPLLEAALTGGFHIMAIISPYYKLVDILYAMPPSTMFCFVSAMVSLEEKDEKTAVYLFITLLRKTGDIFARFGVPSVIAFLATIILLPVFKLTALSPITILLLSAGGTLQGMIVALLVLTISSNKLEGMAVTKLSTLTIFGAVIPFFIKSDIQYVISPLPSFWIGKAILENIPLYMLPAFVLSAMWICFLLKQYLRKI</sequence>
<dbReference type="Proteomes" id="UP000304953">
    <property type="component" value="Unassembled WGS sequence"/>
</dbReference>
<evidence type="ECO:0000313" key="1">
    <source>
        <dbReference type="EMBL" id="TGY88658.1"/>
    </source>
</evidence>
<name>A0AC61RPE7_9FIRM</name>
<evidence type="ECO:0000313" key="2">
    <source>
        <dbReference type="Proteomes" id="UP000304953"/>
    </source>
</evidence>
<proteinExistence type="predicted"/>
<keyword evidence="2" id="KW-1185">Reference proteome</keyword>
<organism evidence="1 2">
    <name type="scientific">Petralouisia muris</name>
    <dbReference type="NCBI Taxonomy" id="3032872"/>
    <lineage>
        <taxon>Bacteria</taxon>
        <taxon>Bacillati</taxon>
        <taxon>Bacillota</taxon>
        <taxon>Clostridia</taxon>
        <taxon>Lachnospirales</taxon>
        <taxon>Lachnospiraceae</taxon>
        <taxon>Petralouisia</taxon>
    </lineage>
</organism>
<accession>A0AC61RPE7</accession>